<dbReference type="SUPFAM" id="SSF53822">
    <property type="entry name" value="Periplasmic binding protein-like I"/>
    <property type="match status" value="1"/>
</dbReference>
<dbReference type="Pfam" id="PF00356">
    <property type="entry name" value="LacI"/>
    <property type="match status" value="1"/>
</dbReference>
<name>D3AL68_9FIRM</name>
<dbReference type="SMART" id="SM00354">
    <property type="entry name" value="HTH_LACI"/>
    <property type="match status" value="1"/>
</dbReference>
<dbReference type="InterPro" id="IPR028082">
    <property type="entry name" value="Peripla_BP_I"/>
</dbReference>
<dbReference type="GO" id="GO:0003700">
    <property type="term" value="F:DNA-binding transcription factor activity"/>
    <property type="evidence" value="ECO:0007669"/>
    <property type="project" value="TreeGrafter"/>
</dbReference>
<evidence type="ECO:0000256" key="3">
    <source>
        <dbReference type="ARBA" id="ARBA00023163"/>
    </source>
</evidence>
<dbReference type="PANTHER" id="PTHR30146">
    <property type="entry name" value="LACI-RELATED TRANSCRIPTIONAL REPRESSOR"/>
    <property type="match status" value="1"/>
</dbReference>
<dbReference type="Gene3D" id="1.10.260.40">
    <property type="entry name" value="lambda repressor-like DNA-binding domains"/>
    <property type="match status" value="1"/>
</dbReference>
<dbReference type="InterPro" id="IPR000843">
    <property type="entry name" value="HTH_LacI"/>
</dbReference>
<comment type="caution">
    <text evidence="5">The sequence shown here is derived from an EMBL/GenBank/DDBJ whole genome shotgun (WGS) entry which is preliminary data.</text>
</comment>
<dbReference type="PRINTS" id="PR00036">
    <property type="entry name" value="HTHLACI"/>
</dbReference>
<dbReference type="HOGENOM" id="CLU_037628_6_0_9"/>
<dbReference type="PROSITE" id="PS00356">
    <property type="entry name" value="HTH_LACI_1"/>
    <property type="match status" value="1"/>
</dbReference>
<organism evidence="5 6">
    <name type="scientific">Hungatella hathewayi DSM 13479</name>
    <dbReference type="NCBI Taxonomy" id="566550"/>
    <lineage>
        <taxon>Bacteria</taxon>
        <taxon>Bacillati</taxon>
        <taxon>Bacillota</taxon>
        <taxon>Clostridia</taxon>
        <taxon>Lachnospirales</taxon>
        <taxon>Lachnospiraceae</taxon>
        <taxon>Hungatella</taxon>
    </lineage>
</organism>
<dbReference type="Proteomes" id="UP000004968">
    <property type="component" value="Unassembled WGS sequence"/>
</dbReference>
<dbReference type="EMBL" id="ACIO01000394">
    <property type="protein sequence ID" value="EFC97434.1"/>
    <property type="molecule type" value="Genomic_DNA"/>
</dbReference>
<keyword evidence="3" id="KW-0804">Transcription</keyword>
<dbReference type="PANTHER" id="PTHR30146:SF154">
    <property type="entry name" value="TRANSCRIPTION REGULATOR, MEMBER OF GALR FAMILY"/>
    <property type="match status" value="1"/>
</dbReference>
<dbReference type="CDD" id="cd01392">
    <property type="entry name" value="HTH_LacI"/>
    <property type="match status" value="1"/>
</dbReference>
<reference evidence="5 6" key="1">
    <citation type="submission" date="2010-01" db="EMBL/GenBank/DDBJ databases">
        <authorList>
            <person name="Weinstock G."/>
            <person name="Sodergren E."/>
            <person name="Clifton S."/>
            <person name="Fulton L."/>
            <person name="Fulton B."/>
            <person name="Courtney L."/>
            <person name="Fronick C."/>
            <person name="Harrison M."/>
            <person name="Strong C."/>
            <person name="Farmer C."/>
            <person name="Delahaunty K."/>
            <person name="Markovic C."/>
            <person name="Hall O."/>
            <person name="Minx P."/>
            <person name="Tomlinson C."/>
            <person name="Mitreva M."/>
            <person name="Nelson J."/>
            <person name="Hou S."/>
            <person name="Wollam A."/>
            <person name="Pepin K.H."/>
            <person name="Johnson M."/>
            <person name="Bhonagiri V."/>
            <person name="Nash W.E."/>
            <person name="Warren W."/>
            <person name="Chinwalla A."/>
            <person name="Mardis E.R."/>
            <person name="Wilson R.K."/>
        </authorList>
    </citation>
    <scope>NUCLEOTIDE SEQUENCE [LARGE SCALE GENOMIC DNA]</scope>
    <source>
        <strain evidence="5 6">DSM 13479</strain>
    </source>
</reference>
<dbReference type="InterPro" id="IPR046335">
    <property type="entry name" value="LacI/GalR-like_sensor"/>
</dbReference>
<dbReference type="AlphaFoldDB" id="D3AL68"/>
<dbReference type="InterPro" id="IPR010982">
    <property type="entry name" value="Lambda_DNA-bd_dom_sf"/>
</dbReference>
<sequence length="380" mass="42227">MSSIKKIYITPLQFFHILDIIYNNGEFCKLTEKELEFPERYNNEKRKSASTMTIYDIAKEAGVSASSVSRVINNKTGVNPEVRKKVQKLLKKYHYTPDAAARGLVSQSSRIIGILIADIRNIHHTDGAYYIERKLAALNYCCVILNTGDDDESRAQAISILEQRRVEGAVLIGSSFQTESVAQAIKRHLSNVPIVMINAFLDAPNIYGVLSDELHGVEACVNLLAEKGRKRLAFIRDCYTPSCELKVEGFRRGIRLLGQTEPWIYDSHGTTADDGKRTTLEVLKDHPDVEGIIYSVDLIATGGIRALYDLGIAIPDQVSVIGVDNSIYGEICIPTLTSLDNKTFDSSIAACRILIDCLENRTTTRQMILPSAIVVRESTP</sequence>
<protein>
    <submittedName>
        <fullName evidence="5">Transcriptional regulator, LacI family</fullName>
    </submittedName>
</protein>
<proteinExistence type="predicted"/>
<dbReference type="Gene3D" id="3.40.50.2300">
    <property type="match status" value="2"/>
</dbReference>
<evidence type="ECO:0000256" key="1">
    <source>
        <dbReference type="ARBA" id="ARBA00023015"/>
    </source>
</evidence>
<feature type="domain" description="HTH lacI-type" evidence="4">
    <location>
        <begin position="52"/>
        <end position="106"/>
    </location>
</feature>
<evidence type="ECO:0000313" key="5">
    <source>
        <dbReference type="EMBL" id="EFC97434.1"/>
    </source>
</evidence>
<gene>
    <name evidence="5" type="ORF">CLOSTHATH_04362</name>
</gene>
<evidence type="ECO:0000313" key="6">
    <source>
        <dbReference type="Proteomes" id="UP000004968"/>
    </source>
</evidence>
<keyword evidence="2" id="KW-0238">DNA-binding</keyword>
<evidence type="ECO:0000256" key="2">
    <source>
        <dbReference type="ARBA" id="ARBA00023125"/>
    </source>
</evidence>
<evidence type="ECO:0000259" key="4">
    <source>
        <dbReference type="PROSITE" id="PS50932"/>
    </source>
</evidence>
<dbReference type="GO" id="GO:0000976">
    <property type="term" value="F:transcription cis-regulatory region binding"/>
    <property type="evidence" value="ECO:0007669"/>
    <property type="project" value="TreeGrafter"/>
</dbReference>
<dbReference type="SUPFAM" id="SSF47413">
    <property type="entry name" value="lambda repressor-like DNA-binding domains"/>
    <property type="match status" value="1"/>
</dbReference>
<dbReference type="RefSeq" id="WP_006774806.1">
    <property type="nucleotide sequence ID" value="NZ_GG667699.1"/>
</dbReference>
<dbReference type="CDD" id="cd06267">
    <property type="entry name" value="PBP1_LacI_sugar_binding-like"/>
    <property type="match status" value="1"/>
</dbReference>
<dbReference type="Pfam" id="PF13377">
    <property type="entry name" value="Peripla_BP_3"/>
    <property type="match status" value="1"/>
</dbReference>
<accession>D3AL68</accession>
<keyword evidence="1" id="KW-0805">Transcription regulation</keyword>
<dbReference type="PROSITE" id="PS50932">
    <property type="entry name" value="HTH_LACI_2"/>
    <property type="match status" value="1"/>
</dbReference>